<protein>
    <recommendedName>
        <fullName evidence="8">Zn(2)-C6 fungal-type domain-containing protein</fullName>
    </recommendedName>
</protein>
<evidence type="ECO:0000313" key="10">
    <source>
        <dbReference type="Proteomes" id="UP001161757"/>
    </source>
</evidence>
<dbReference type="GO" id="GO:0045944">
    <property type="term" value="P:positive regulation of transcription by RNA polymerase II"/>
    <property type="evidence" value="ECO:0007669"/>
    <property type="project" value="TreeGrafter"/>
</dbReference>
<evidence type="ECO:0000256" key="1">
    <source>
        <dbReference type="ARBA" id="ARBA00004123"/>
    </source>
</evidence>
<dbReference type="GO" id="GO:0043565">
    <property type="term" value="F:sequence-specific DNA binding"/>
    <property type="evidence" value="ECO:0007669"/>
    <property type="project" value="TreeGrafter"/>
</dbReference>
<feature type="compositionally biased region" description="Low complexity" evidence="7">
    <location>
        <begin position="69"/>
        <end position="80"/>
    </location>
</feature>
<comment type="subcellular location">
    <subcellularLocation>
        <location evidence="1">Nucleus</location>
    </subcellularLocation>
</comment>
<organism evidence="9 10">
    <name type="scientific">Exophiala dermatitidis</name>
    <name type="common">Black yeast-like fungus</name>
    <name type="synonym">Wangiella dermatitidis</name>
    <dbReference type="NCBI Taxonomy" id="5970"/>
    <lineage>
        <taxon>Eukaryota</taxon>
        <taxon>Fungi</taxon>
        <taxon>Dikarya</taxon>
        <taxon>Ascomycota</taxon>
        <taxon>Pezizomycotina</taxon>
        <taxon>Eurotiomycetes</taxon>
        <taxon>Chaetothyriomycetidae</taxon>
        <taxon>Chaetothyriales</taxon>
        <taxon>Herpotrichiellaceae</taxon>
        <taxon>Exophiala</taxon>
    </lineage>
</organism>
<evidence type="ECO:0000256" key="4">
    <source>
        <dbReference type="ARBA" id="ARBA00023125"/>
    </source>
</evidence>
<dbReference type="SMART" id="SM00066">
    <property type="entry name" value="GAL4"/>
    <property type="match status" value="1"/>
</dbReference>
<keyword evidence="6" id="KW-0539">Nucleus</keyword>
<accession>A0AAN6EVI7</accession>
<evidence type="ECO:0000256" key="6">
    <source>
        <dbReference type="ARBA" id="ARBA00023242"/>
    </source>
</evidence>
<comment type="caution">
    <text evidence="9">The sequence shown here is derived from an EMBL/GenBank/DDBJ whole genome shotgun (WGS) entry which is preliminary data.</text>
</comment>
<reference evidence="9" key="1">
    <citation type="submission" date="2023-01" db="EMBL/GenBank/DDBJ databases">
        <title>Exophiala dermititidis isolated from Cystic Fibrosis Patient.</title>
        <authorList>
            <person name="Kurbessoian T."/>
            <person name="Crocker A."/>
            <person name="Murante D."/>
            <person name="Hogan D.A."/>
            <person name="Stajich J.E."/>
        </authorList>
    </citation>
    <scope>NUCLEOTIDE SEQUENCE</scope>
    <source>
        <strain evidence="9">Ex8</strain>
    </source>
</reference>
<dbReference type="GO" id="GO:0000981">
    <property type="term" value="F:DNA-binding transcription factor activity, RNA polymerase II-specific"/>
    <property type="evidence" value="ECO:0007669"/>
    <property type="project" value="InterPro"/>
</dbReference>
<dbReference type="EMBL" id="JAJGCB010000005">
    <property type="protein sequence ID" value="KAJ8992420.1"/>
    <property type="molecule type" value="Genomic_DNA"/>
</dbReference>
<name>A0AAN6EVI7_EXODE</name>
<dbReference type="GO" id="GO:0006351">
    <property type="term" value="P:DNA-templated transcription"/>
    <property type="evidence" value="ECO:0007669"/>
    <property type="project" value="InterPro"/>
</dbReference>
<dbReference type="InterPro" id="IPR001138">
    <property type="entry name" value="Zn2Cys6_DnaBD"/>
</dbReference>
<feature type="domain" description="Zn(2)-C6 fungal-type" evidence="8">
    <location>
        <begin position="10"/>
        <end position="39"/>
    </location>
</feature>
<gene>
    <name evidence="9" type="ORF">HRR80_003524</name>
</gene>
<dbReference type="CDD" id="cd00067">
    <property type="entry name" value="GAL4"/>
    <property type="match status" value="1"/>
</dbReference>
<dbReference type="SMART" id="SM00906">
    <property type="entry name" value="Fungal_trans"/>
    <property type="match status" value="1"/>
</dbReference>
<keyword evidence="4" id="KW-0238">DNA-binding</keyword>
<dbReference type="GO" id="GO:0008270">
    <property type="term" value="F:zinc ion binding"/>
    <property type="evidence" value="ECO:0007669"/>
    <property type="project" value="InterPro"/>
</dbReference>
<evidence type="ECO:0000256" key="7">
    <source>
        <dbReference type="SAM" id="MobiDB-lite"/>
    </source>
</evidence>
<dbReference type="InterPro" id="IPR036864">
    <property type="entry name" value="Zn2-C6_fun-type_DNA-bd_sf"/>
</dbReference>
<dbReference type="SUPFAM" id="SSF57701">
    <property type="entry name" value="Zn2/Cys6 DNA-binding domain"/>
    <property type="match status" value="1"/>
</dbReference>
<dbReference type="GO" id="GO:0005634">
    <property type="term" value="C:nucleus"/>
    <property type="evidence" value="ECO:0007669"/>
    <property type="project" value="UniProtKB-SubCell"/>
</dbReference>
<dbReference type="PANTHER" id="PTHR47540:SF6">
    <property type="entry name" value="ZN(II)2CYS6 TRANSCRIPTION FACTOR (EUROFUNG)"/>
    <property type="match status" value="1"/>
</dbReference>
<dbReference type="PROSITE" id="PS50048">
    <property type="entry name" value="ZN2_CY6_FUNGAL_2"/>
    <property type="match status" value="1"/>
</dbReference>
<sequence>MSSSKRRAVACQRCHHRKVKCSKETPCRTCSTAGAHCVYPVRDRNIFVSENYVTDLQAQIVTGSNTPGQNHTQNQHSQQTWTPNPSLGLHKSPLNGPSTRRPALPVLRDATAEAFVSGLKGLGGSSNATGTPPPAAALNDTFTVARSDDRNPNSQLDYVPLDFDTSTSRITIKLPPYPYAVQLVNQFETFLGYEYHWYMCNSFHAGLEMTYRSPHAVGSRDRIWLCKLLTVFALGESYNSFNAPSIELVDDARRNNEGELELARIVSQSPPGVALFEQALVLFKIPSEEPTVAHVEALNLIAFYCYSLNRRKTAYMYSGLAVRIATCLLLHKPAVGMTAPTAEHHKRVWWTTFQLDAMTAPEVRLKPTLRLDDVELALPADETLTRQDRSEFNDAQILAAHLKLCGIRSDIAEVAGRLQEDDFADYQRAVQVLLSRLQQWKTELPVQYRFEFDSGLPTAMLALPSMRSLASVYLRYHQGYIILMRPVFFKLLAIALGKTDDEASLDSLIELSSRCLEAAKSNMRIVMGLSHTDRIAKYGFWESLHIFSSVHIFSLAQLADTFRPMSLSPASDDSTLYQFAKDLLISMANHGNIAAKGHIKLIDETERLLADVTSRRQLNAAAMVDLEQDIFQWIELLDDVHYVQPTWSSFET</sequence>
<dbReference type="Pfam" id="PF00172">
    <property type="entry name" value="Zn_clus"/>
    <property type="match status" value="1"/>
</dbReference>
<dbReference type="AlphaFoldDB" id="A0AAN6EVI7"/>
<keyword evidence="3" id="KW-0805">Transcription regulation</keyword>
<evidence type="ECO:0000256" key="2">
    <source>
        <dbReference type="ARBA" id="ARBA00022723"/>
    </source>
</evidence>
<proteinExistence type="predicted"/>
<dbReference type="Proteomes" id="UP001161757">
    <property type="component" value="Unassembled WGS sequence"/>
</dbReference>
<dbReference type="CDD" id="cd12148">
    <property type="entry name" value="fungal_TF_MHR"/>
    <property type="match status" value="1"/>
</dbReference>
<evidence type="ECO:0000313" key="9">
    <source>
        <dbReference type="EMBL" id="KAJ8992420.1"/>
    </source>
</evidence>
<keyword evidence="5" id="KW-0804">Transcription</keyword>
<dbReference type="Pfam" id="PF04082">
    <property type="entry name" value="Fungal_trans"/>
    <property type="match status" value="1"/>
</dbReference>
<evidence type="ECO:0000256" key="3">
    <source>
        <dbReference type="ARBA" id="ARBA00023015"/>
    </source>
</evidence>
<dbReference type="InterPro" id="IPR007219">
    <property type="entry name" value="XnlR_reg_dom"/>
</dbReference>
<keyword evidence="2" id="KW-0479">Metal-binding</keyword>
<dbReference type="InterPro" id="IPR051711">
    <property type="entry name" value="Stress_Response_Reg"/>
</dbReference>
<dbReference type="Gene3D" id="4.10.240.10">
    <property type="entry name" value="Zn(2)-C6 fungal-type DNA-binding domain"/>
    <property type="match status" value="1"/>
</dbReference>
<evidence type="ECO:0000259" key="8">
    <source>
        <dbReference type="PROSITE" id="PS50048"/>
    </source>
</evidence>
<dbReference type="PANTHER" id="PTHR47540">
    <property type="entry name" value="THIAMINE REPRESSIBLE GENES REGULATORY PROTEIN THI5"/>
    <property type="match status" value="1"/>
</dbReference>
<evidence type="ECO:0000256" key="5">
    <source>
        <dbReference type="ARBA" id="ARBA00023163"/>
    </source>
</evidence>
<dbReference type="PROSITE" id="PS00463">
    <property type="entry name" value="ZN2_CY6_FUNGAL_1"/>
    <property type="match status" value="1"/>
</dbReference>
<feature type="region of interest" description="Disordered" evidence="7">
    <location>
        <begin position="62"/>
        <end position="101"/>
    </location>
</feature>